<keyword evidence="1" id="KW-0732">Signal</keyword>
<gene>
    <name evidence="2" type="ORF">OHA91_35740</name>
</gene>
<accession>A0ABZ1QLX6</accession>
<dbReference type="RefSeq" id="WP_031149561.1">
    <property type="nucleotide sequence ID" value="NZ_CP108036.1"/>
</dbReference>
<feature type="chain" id="PRO_5046763530" description="DUF732 domain-containing protein" evidence="1">
    <location>
        <begin position="32"/>
        <end position="114"/>
    </location>
</feature>
<name>A0ABZ1QLX6_9ACTN</name>
<dbReference type="Proteomes" id="UP001432312">
    <property type="component" value="Chromosome"/>
</dbReference>
<evidence type="ECO:0000313" key="3">
    <source>
        <dbReference type="Proteomes" id="UP001432312"/>
    </source>
</evidence>
<proteinExistence type="predicted"/>
<feature type="signal peptide" evidence="1">
    <location>
        <begin position="1"/>
        <end position="31"/>
    </location>
</feature>
<dbReference type="GeneID" id="95501519"/>
<evidence type="ECO:0008006" key="4">
    <source>
        <dbReference type="Google" id="ProtNLM"/>
    </source>
</evidence>
<evidence type="ECO:0000313" key="2">
    <source>
        <dbReference type="EMBL" id="WUN83400.1"/>
    </source>
</evidence>
<protein>
    <recommendedName>
        <fullName evidence="4">DUF732 domain-containing protein</fullName>
    </recommendedName>
</protein>
<dbReference type="PROSITE" id="PS51257">
    <property type="entry name" value="PROKAR_LIPOPROTEIN"/>
    <property type="match status" value="1"/>
</dbReference>
<sequence length="114" mass="11496">MSRSSAVRLRSIAVALAGAACLVGSVTSARAAPAGAVQVAEHTYGDALLAEVRTFTGNGIGTSPSQAVDGAVRMAYTNAQSAGWQASQCYVRATDVKSVGGGVYAAVANLFCQR</sequence>
<dbReference type="EMBL" id="CP108036">
    <property type="protein sequence ID" value="WUN83400.1"/>
    <property type="molecule type" value="Genomic_DNA"/>
</dbReference>
<keyword evidence="3" id="KW-1185">Reference proteome</keyword>
<reference evidence="2" key="1">
    <citation type="submission" date="2022-10" db="EMBL/GenBank/DDBJ databases">
        <title>The complete genomes of actinobacterial strains from the NBC collection.</title>
        <authorList>
            <person name="Joergensen T.S."/>
            <person name="Alvarez Arevalo M."/>
            <person name="Sterndorff E.B."/>
            <person name="Faurdal D."/>
            <person name="Vuksanovic O."/>
            <person name="Mourched A.-S."/>
            <person name="Charusanti P."/>
            <person name="Shaw S."/>
            <person name="Blin K."/>
            <person name="Weber T."/>
        </authorList>
    </citation>
    <scope>NUCLEOTIDE SEQUENCE</scope>
    <source>
        <strain evidence="2">NBC_00303</strain>
    </source>
</reference>
<evidence type="ECO:0000256" key="1">
    <source>
        <dbReference type="SAM" id="SignalP"/>
    </source>
</evidence>
<organism evidence="2 3">
    <name type="scientific">Streptomyces erythrochromogenes</name>
    <dbReference type="NCBI Taxonomy" id="285574"/>
    <lineage>
        <taxon>Bacteria</taxon>
        <taxon>Bacillati</taxon>
        <taxon>Actinomycetota</taxon>
        <taxon>Actinomycetes</taxon>
        <taxon>Kitasatosporales</taxon>
        <taxon>Streptomycetaceae</taxon>
        <taxon>Streptomyces</taxon>
    </lineage>
</organism>